<reference evidence="3" key="2">
    <citation type="submission" date="2015-01" db="EMBL/GenBank/DDBJ databases">
        <title>Evolutionary Origins and Diversification of the Mycorrhizal Mutualists.</title>
        <authorList>
            <consortium name="DOE Joint Genome Institute"/>
            <consortium name="Mycorrhizal Genomics Consortium"/>
            <person name="Kohler A."/>
            <person name="Kuo A."/>
            <person name="Nagy L.G."/>
            <person name="Floudas D."/>
            <person name="Copeland A."/>
            <person name="Barry K.W."/>
            <person name="Cichocki N."/>
            <person name="Veneault-Fourrey C."/>
            <person name="LaButti K."/>
            <person name="Lindquist E.A."/>
            <person name="Lipzen A."/>
            <person name="Lundell T."/>
            <person name="Morin E."/>
            <person name="Murat C."/>
            <person name="Riley R."/>
            <person name="Ohm R."/>
            <person name="Sun H."/>
            <person name="Tunlid A."/>
            <person name="Henrissat B."/>
            <person name="Grigoriev I.V."/>
            <person name="Hibbett D.S."/>
            <person name="Martin F."/>
        </authorList>
    </citation>
    <scope>NUCLEOTIDE SEQUENCE [LARGE SCALE GENOMIC DNA]</scope>
    <source>
        <strain evidence="3">Zn</strain>
    </source>
</reference>
<keyword evidence="3" id="KW-1185">Reference proteome</keyword>
<proteinExistence type="predicted"/>
<dbReference type="InParanoid" id="A0A0C3GGT3"/>
<gene>
    <name evidence="2" type="ORF">OIDMADRAFT_34121</name>
</gene>
<evidence type="ECO:0000313" key="2">
    <source>
        <dbReference type="EMBL" id="KIM95355.1"/>
    </source>
</evidence>
<dbReference type="AlphaFoldDB" id="A0A0C3GGT3"/>
<reference evidence="2 3" key="1">
    <citation type="submission" date="2014-04" db="EMBL/GenBank/DDBJ databases">
        <authorList>
            <consortium name="DOE Joint Genome Institute"/>
            <person name="Kuo A."/>
            <person name="Martino E."/>
            <person name="Perotto S."/>
            <person name="Kohler A."/>
            <person name="Nagy L.G."/>
            <person name="Floudas D."/>
            <person name="Copeland A."/>
            <person name="Barry K.W."/>
            <person name="Cichocki N."/>
            <person name="Veneault-Fourrey C."/>
            <person name="LaButti K."/>
            <person name="Lindquist E.A."/>
            <person name="Lipzen A."/>
            <person name="Lundell T."/>
            <person name="Morin E."/>
            <person name="Murat C."/>
            <person name="Sun H."/>
            <person name="Tunlid A."/>
            <person name="Henrissat B."/>
            <person name="Grigoriev I.V."/>
            <person name="Hibbett D.S."/>
            <person name="Martin F."/>
            <person name="Nordberg H.P."/>
            <person name="Cantor M.N."/>
            <person name="Hua S.X."/>
        </authorList>
    </citation>
    <scope>NUCLEOTIDE SEQUENCE [LARGE SCALE GENOMIC DNA]</scope>
    <source>
        <strain evidence="2 3">Zn</strain>
    </source>
</reference>
<dbReference type="Pfam" id="PF17829">
    <property type="entry name" value="GH115_C"/>
    <property type="match status" value="1"/>
</dbReference>
<feature type="domain" description="Gylcosyl hydrolase 115 C-terminal" evidence="1">
    <location>
        <begin position="46"/>
        <end position="127"/>
    </location>
</feature>
<accession>A0A0C3GGT3</accession>
<protein>
    <recommendedName>
        <fullName evidence="1">Gylcosyl hydrolase 115 C-terminal domain-containing protein</fullName>
    </recommendedName>
</protein>
<evidence type="ECO:0000259" key="1">
    <source>
        <dbReference type="Pfam" id="PF17829"/>
    </source>
</evidence>
<organism evidence="2 3">
    <name type="scientific">Oidiodendron maius (strain Zn)</name>
    <dbReference type="NCBI Taxonomy" id="913774"/>
    <lineage>
        <taxon>Eukaryota</taxon>
        <taxon>Fungi</taxon>
        <taxon>Dikarya</taxon>
        <taxon>Ascomycota</taxon>
        <taxon>Pezizomycotina</taxon>
        <taxon>Leotiomycetes</taxon>
        <taxon>Leotiomycetes incertae sedis</taxon>
        <taxon>Myxotrichaceae</taxon>
        <taxon>Oidiodendron</taxon>
    </lineage>
</organism>
<dbReference type="EMBL" id="KN832887">
    <property type="protein sequence ID" value="KIM95355.1"/>
    <property type="molecule type" value="Genomic_DNA"/>
</dbReference>
<dbReference type="HOGENOM" id="CLU_1886367_0_0_1"/>
<sequence length="135" mass="15040">MTLKILCSRRGTEDEKEEYLGTKFHHTKVTRDKRILIKTFKCSVGLAIIWDDDNVHIGSPSLTAGELPDGWISAVRECVWGRVYKLAGDFFGSGEHTLLAQSKRSNVISERLGANLGGIEDSYSDPPPSFCIHDM</sequence>
<name>A0A0C3GGT3_OIDMZ</name>
<dbReference type="InterPro" id="IPR041437">
    <property type="entry name" value="GH115_C"/>
</dbReference>
<dbReference type="Proteomes" id="UP000054321">
    <property type="component" value="Unassembled WGS sequence"/>
</dbReference>
<evidence type="ECO:0000313" key="3">
    <source>
        <dbReference type="Proteomes" id="UP000054321"/>
    </source>
</evidence>
<dbReference type="Gene3D" id="2.60.120.1620">
    <property type="match status" value="1"/>
</dbReference>